<feature type="domain" description="ABC transporter substrate-binding protein PnrA-like" evidence="7">
    <location>
        <begin position="37"/>
        <end position="317"/>
    </location>
</feature>
<dbReference type="Gene3D" id="3.40.50.2300">
    <property type="match status" value="2"/>
</dbReference>
<evidence type="ECO:0000256" key="2">
    <source>
        <dbReference type="ARBA" id="ARBA00008610"/>
    </source>
</evidence>
<dbReference type="Pfam" id="PF02608">
    <property type="entry name" value="Bmp"/>
    <property type="match status" value="1"/>
</dbReference>
<keyword evidence="6" id="KW-0449">Lipoprotein</keyword>
<dbReference type="PANTHER" id="PTHR34296">
    <property type="entry name" value="TRANSCRIPTIONAL ACTIVATOR PROTEIN MED"/>
    <property type="match status" value="1"/>
</dbReference>
<dbReference type="InterPro" id="IPR050957">
    <property type="entry name" value="BMP_lipoprotein"/>
</dbReference>
<evidence type="ECO:0000256" key="1">
    <source>
        <dbReference type="ARBA" id="ARBA00004193"/>
    </source>
</evidence>
<evidence type="ECO:0000256" key="3">
    <source>
        <dbReference type="ARBA" id="ARBA00022475"/>
    </source>
</evidence>
<dbReference type="GO" id="GO:0005886">
    <property type="term" value="C:plasma membrane"/>
    <property type="evidence" value="ECO:0007669"/>
    <property type="project" value="UniProtKB-SubCell"/>
</dbReference>
<evidence type="ECO:0000256" key="5">
    <source>
        <dbReference type="ARBA" id="ARBA00023136"/>
    </source>
</evidence>
<evidence type="ECO:0000256" key="4">
    <source>
        <dbReference type="ARBA" id="ARBA00022729"/>
    </source>
</evidence>
<dbReference type="RefSeq" id="WP_159173864.1">
    <property type="nucleotide sequence ID" value="NZ_LR732312.1"/>
</dbReference>
<dbReference type="AlphaFoldDB" id="A0A653IG47"/>
<dbReference type="SUPFAM" id="SSF53822">
    <property type="entry name" value="Periplasmic binding protein-like I"/>
    <property type="match status" value="1"/>
</dbReference>
<dbReference type="CDD" id="cd06354">
    <property type="entry name" value="PBP1_PrnA-like"/>
    <property type="match status" value="1"/>
</dbReference>
<dbReference type="PROSITE" id="PS51257">
    <property type="entry name" value="PROKAR_LIPOPROTEIN"/>
    <property type="match status" value="1"/>
</dbReference>
<protein>
    <submittedName>
        <fullName evidence="8">BMP family ABC transporter substrate-binding protein</fullName>
    </submittedName>
</protein>
<gene>
    <name evidence="8" type="ORF">EXIGUO9Y_360348</name>
</gene>
<sequence>MLKHWKLAMLATTISLAGCGSIIDDPDQAVKERQKMAVVLSDVGLGDQSFSDAAMSGMALLREKEDWFIDYRELGETKTYKVAFDTLAKEKPTVVVGLGFMGQAELEEVAKRYPLQQFALIDAVSELPNVLSVTFKEDEGSYLAGAAAALQSENETIGFVGGMKSPLIEKFEKGYTAGAKAINPDIKVLVDYAEDFAAPEKGRTIANDQMNQQADVLFAAAGLTGSGVLEAAQAKGNKAIGVDSDQTAIAPDAVMTSMLKQVDLAITTIGDTVKEKGLQSGQIVLGVKEGAIQLAPIRNVTFSEKDLKQLEQLEQDVLEGKVDVQ</sequence>
<comment type="similarity">
    <text evidence="2">Belongs to the BMP lipoprotein family.</text>
</comment>
<evidence type="ECO:0000259" key="7">
    <source>
        <dbReference type="Pfam" id="PF02608"/>
    </source>
</evidence>
<evidence type="ECO:0000313" key="9">
    <source>
        <dbReference type="Proteomes" id="UP000439752"/>
    </source>
</evidence>
<evidence type="ECO:0000313" key="8">
    <source>
        <dbReference type="EMBL" id="VWX38071.1"/>
    </source>
</evidence>
<keyword evidence="9" id="KW-1185">Reference proteome</keyword>
<accession>A0A653IG47</accession>
<keyword evidence="5" id="KW-0472">Membrane</keyword>
<organism evidence="8 9">
    <name type="scientific">Exiguobacterium oxidotolerans</name>
    <dbReference type="NCBI Taxonomy" id="223958"/>
    <lineage>
        <taxon>Bacteria</taxon>
        <taxon>Bacillati</taxon>
        <taxon>Bacillota</taxon>
        <taxon>Bacilli</taxon>
        <taxon>Bacillales</taxon>
        <taxon>Bacillales Family XII. Incertae Sedis</taxon>
        <taxon>Exiguobacterium</taxon>
    </lineage>
</organism>
<dbReference type="PANTHER" id="PTHR34296:SF2">
    <property type="entry name" value="ABC TRANSPORTER GUANOSINE-BINDING PROTEIN NUPN"/>
    <property type="match status" value="1"/>
</dbReference>
<dbReference type="Proteomes" id="UP000439752">
    <property type="component" value="Unassembled WGS sequence"/>
</dbReference>
<proteinExistence type="inferred from homology"/>
<evidence type="ECO:0000256" key="6">
    <source>
        <dbReference type="ARBA" id="ARBA00023288"/>
    </source>
</evidence>
<keyword evidence="3" id="KW-1003">Cell membrane</keyword>
<keyword evidence="4" id="KW-0732">Signal</keyword>
<comment type="subcellular location">
    <subcellularLocation>
        <location evidence="1">Cell membrane</location>
        <topology evidence="1">Lipid-anchor</topology>
    </subcellularLocation>
</comment>
<dbReference type="EMBL" id="CABWKQ010000030">
    <property type="protein sequence ID" value="VWX38071.1"/>
    <property type="molecule type" value="Genomic_DNA"/>
</dbReference>
<name>A0A653IG47_9BACL</name>
<dbReference type="InterPro" id="IPR003760">
    <property type="entry name" value="PnrA-like"/>
</dbReference>
<dbReference type="InterPro" id="IPR028082">
    <property type="entry name" value="Peripla_BP_I"/>
</dbReference>
<reference evidence="8 9" key="1">
    <citation type="submission" date="2019-10" db="EMBL/GenBank/DDBJ databases">
        <authorList>
            <person name="Karimi E."/>
        </authorList>
    </citation>
    <scope>NUCLEOTIDE SEQUENCE [LARGE SCALE GENOMIC DNA]</scope>
    <source>
        <strain evidence="8">Exiguobacterium sp. 9Y</strain>
    </source>
</reference>